<dbReference type="SUPFAM" id="SSF110296">
    <property type="entry name" value="Oligoxyloglucan reducing end-specific cellobiohydrolase"/>
    <property type="match status" value="1"/>
</dbReference>
<gene>
    <name evidence="1" type="ORF">G9H71_00815</name>
</gene>
<dbReference type="Proteomes" id="UP000800981">
    <property type="component" value="Unassembled WGS sequence"/>
</dbReference>
<organism evidence="1 2">
    <name type="scientific">Motilibacter deserti</name>
    <dbReference type="NCBI Taxonomy" id="2714956"/>
    <lineage>
        <taxon>Bacteria</taxon>
        <taxon>Bacillati</taxon>
        <taxon>Actinomycetota</taxon>
        <taxon>Actinomycetes</taxon>
        <taxon>Motilibacterales</taxon>
        <taxon>Motilibacteraceae</taxon>
        <taxon>Motilibacter</taxon>
    </lineage>
</organism>
<reference evidence="1 2" key="1">
    <citation type="submission" date="2020-03" db="EMBL/GenBank/DDBJ databases">
        <title>Two novel Motilibacter sp.</title>
        <authorList>
            <person name="Liu S."/>
        </authorList>
    </citation>
    <scope>NUCLEOTIDE SEQUENCE [LARGE SCALE GENOMIC DNA]</scope>
    <source>
        <strain evidence="1 2">E257</strain>
    </source>
</reference>
<dbReference type="Gene3D" id="2.130.10.10">
    <property type="entry name" value="YVTN repeat-like/Quinoprotein amine dehydrogenase"/>
    <property type="match status" value="1"/>
</dbReference>
<dbReference type="InterPro" id="IPR052025">
    <property type="entry name" value="Xyloglucanase_GH74"/>
</dbReference>
<proteinExistence type="predicted"/>
<dbReference type="EMBL" id="JAANNP010000001">
    <property type="protein sequence ID" value="NHC12322.1"/>
    <property type="molecule type" value="Genomic_DNA"/>
</dbReference>
<evidence type="ECO:0000313" key="2">
    <source>
        <dbReference type="Proteomes" id="UP000800981"/>
    </source>
</evidence>
<keyword evidence="2" id="KW-1185">Reference proteome</keyword>
<protein>
    <submittedName>
        <fullName evidence="1">Exo-alpha-sialidase</fullName>
    </submittedName>
</protein>
<evidence type="ECO:0000313" key="1">
    <source>
        <dbReference type="EMBL" id="NHC12322.1"/>
    </source>
</evidence>
<sequence length="361" mass="38944">MPALVAIATRKGLWLASDTGSGWELSDRLLGMNAVYSVAIDTRGAVPRLLAGVDSEHWGPSVMTSDDLGRTWQEPEDAPVRFPERTGTSLTRVWQLQPAPASQPDVVWAGTQPSALFRSEDGGRSFSFVDGLWDHPHRPEWGEGYGGQAVHTILPHPVEPDRVLVAMSTGGVYRSADRGKSWTAANRGISAAFLPEPEPEFGQCVHKVAFSPGRPEQLFAQNHGGVFRSDDEGTTWAPIDDGLPASFGFPVVAHPHRPGTAYVFPLVADMDRRPADGRCRVFRTDDAGATWRSTSAGLPDEPHFGGVVLRDAMSTDGGVPAGVYFGNRNGEVYASRDEGESWSVVARHLPDVLCVRAAVLA</sequence>
<accession>A0ABX0GNM8</accession>
<dbReference type="RefSeq" id="WP_166276477.1">
    <property type="nucleotide sequence ID" value="NZ_JAANNP010000001.1"/>
</dbReference>
<comment type="caution">
    <text evidence="1">The sequence shown here is derived from an EMBL/GenBank/DDBJ whole genome shotgun (WGS) entry which is preliminary data.</text>
</comment>
<dbReference type="PANTHER" id="PTHR43739">
    <property type="entry name" value="XYLOGLUCANASE (EUROFUNG)"/>
    <property type="match status" value="1"/>
</dbReference>
<dbReference type="PANTHER" id="PTHR43739:SF5">
    <property type="entry name" value="EXO-ALPHA-SIALIDASE"/>
    <property type="match status" value="1"/>
</dbReference>
<name>A0ABX0GNM8_9ACTN</name>
<dbReference type="CDD" id="cd15482">
    <property type="entry name" value="Sialidase_non-viral"/>
    <property type="match status" value="1"/>
</dbReference>
<dbReference type="InterPro" id="IPR015943">
    <property type="entry name" value="WD40/YVTN_repeat-like_dom_sf"/>
</dbReference>